<reference evidence="2" key="1">
    <citation type="journal article" date="2022" name="Mol. Ecol. Resour.">
        <title>The genomes of chicory, endive, great burdock and yacon provide insights into Asteraceae palaeo-polyploidization history and plant inulin production.</title>
        <authorList>
            <person name="Fan W."/>
            <person name="Wang S."/>
            <person name="Wang H."/>
            <person name="Wang A."/>
            <person name="Jiang F."/>
            <person name="Liu H."/>
            <person name="Zhao H."/>
            <person name="Xu D."/>
            <person name="Zhang Y."/>
        </authorList>
    </citation>
    <scope>NUCLEOTIDE SEQUENCE [LARGE SCALE GENOMIC DNA]</scope>
    <source>
        <strain evidence="2">cv. Punajuju</strain>
    </source>
</reference>
<organism evidence="1 2">
    <name type="scientific">Cichorium intybus</name>
    <name type="common">Chicory</name>
    <dbReference type="NCBI Taxonomy" id="13427"/>
    <lineage>
        <taxon>Eukaryota</taxon>
        <taxon>Viridiplantae</taxon>
        <taxon>Streptophyta</taxon>
        <taxon>Embryophyta</taxon>
        <taxon>Tracheophyta</taxon>
        <taxon>Spermatophyta</taxon>
        <taxon>Magnoliopsida</taxon>
        <taxon>eudicotyledons</taxon>
        <taxon>Gunneridae</taxon>
        <taxon>Pentapetalae</taxon>
        <taxon>asterids</taxon>
        <taxon>campanulids</taxon>
        <taxon>Asterales</taxon>
        <taxon>Asteraceae</taxon>
        <taxon>Cichorioideae</taxon>
        <taxon>Cichorieae</taxon>
        <taxon>Cichoriinae</taxon>
        <taxon>Cichorium</taxon>
    </lineage>
</organism>
<name>A0ACB9BGK1_CICIN</name>
<sequence>MMPRKTKGRQKIEMTRMAKESNLLVTFSKRRSGLFKKASELSILCGVELTIIVFSPGKKVFSFGHPSVEMIVDRYLSQNPPPNSSTSQLVEAHRNAKIHELNRQLTCVTSQFELEKNKSEHLTNIRKVGQDNHWWEAPTESLRLEELYKLKEAMEMLKKNIEEQTKRHMVEAANSMRIVPIPGSVGIAGDSIEQKSYGLGLSMTSHGEWPFQSLNQASTSRHLEFDGSNSRRF</sequence>
<dbReference type="Proteomes" id="UP001055811">
    <property type="component" value="Linkage Group LG06"/>
</dbReference>
<keyword evidence="2" id="KW-1185">Reference proteome</keyword>
<reference evidence="1 2" key="2">
    <citation type="journal article" date="2022" name="Mol. Ecol. Resour.">
        <title>The genomes of chicory, endive, great burdock and yacon provide insights into Asteraceae paleo-polyploidization history and plant inulin production.</title>
        <authorList>
            <person name="Fan W."/>
            <person name="Wang S."/>
            <person name="Wang H."/>
            <person name="Wang A."/>
            <person name="Jiang F."/>
            <person name="Liu H."/>
            <person name="Zhao H."/>
            <person name="Xu D."/>
            <person name="Zhang Y."/>
        </authorList>
    </citation>
    <scope>NUCLEOTIDE SEQUENCE [LARGE SCALE GENOMIC DNA]</scope>
    <source>
        <strain evidence="2">cv. Punajuju</strain>
        <tissue evidence="1">Leaves</tissue>
    </source>
</reference>
<accession>A0ACB9BGK1</accession>
<dbReference type="EMBL" id="CM042014">
    <property type="protein sequence ID" value="KAI3721474.1"/>
    <property type="molecule type" value="Genomic_DNA"/>
</dbReference>
<proteinExistence type="predicted"/>
<comment type="caution">
    <text evidence="1">The sequence shown here is derived from an EMBL/GenBank/DDBJ whole genome shotgun (WGS) entry which is preliminary data.</text>
</comment>
<gene>
    <name evidence="1" type="ORF">L2E82_32486</name>
</gene>
<evidence type="ECO:0000313" key="2">
    <source>
        <dbReference type="Proteomes" id="UP001055811"/>
    </source>
</evidence>
<protein>
    <submittedName>
        <fullName evidence="1">Uncharacterized protein</fullName>
    </submittedName>
</protein>
<evidence type="ECO:0000313" key="1">
    <source>
        <dbReference type="EMBL" id="KAI3721474.1"/>
    </source>
</evidence>